<dbReference type="PROSITE" id="PS51007">
    <property type="entry name" value="CYTC"/>
    <property type="match status" value="1"/>
</dbReference>
<evidence type="ECO:0000256" key="1">
    <source>
        <dbReference type="ARBA" id="ARBA00022448"/>
    </source>
</evidence>
<name>A0ABT5ITX5_9NEIS</name>
<evidence type="ECO:0000256" key="5">
    <source>
        <dbReference type="ARBA" id="ARBA00023004"/>
    </source>
</evidence>
<accession>A0ABT5ITX5</accession>
<dbReference type="PANTHER" id="PTHR47197">
    <property type="entry name" value="PROTEIN NIRF"/>
    <property type="match status" value="1"/>
</dbReference>
<dbReference type="SUPFAM" id="SSF51004">
    <property type="entry name" value="C-terminal (heme d1) domain of cytochrome cd1-nitrite reductase"/>
    <property type="match status" value="1"/>
</dbReference>
<keyword evidence="7" id="KW-0732">Signal</keyword>
<evidence type="ECO:0000256" key="2">
    <source>
        <dbReference type="ARBA" id="ARBA00022617"/>
    </source>
</evidence>
<evidence type="ECO:0000256" key="4">
    <source>
        <dbReference type="ARBA" id="ARBA00022982"/>
    </source>
</evidence>
<sequence>MSARHLAAALAWLLAAPLWAATPVTPVTGARAAALYDQHCLACHGTGRLGGMGPALLPQSLERLKPGEILATLRQGRAATQMPAFAGRLDDTELNELAAWLGTPPAQPPQWTATDMAVSRVQYVAEASLPASAQLPAGVDPHNLFVVVEAGDHHVSVVDGDHFTRLARFQSRFALHGGPKFSPDGRFVYFASRDGWVSQYDLYSQRMVAEIRVGLNTRNVAVSADGRWVLAGNTLPETLVLLDAHGLMPRQTWPVRDRHGRLSRVSAVYDAAPRQSFIVALKDSDELWEISYNPQAAPVYPGMVHDYRMGEGVALPGFLQPRVTALDMVLDDFFFDPAYRHVMAASREGRAEVIQLDTGVKVADLALDGMPHLGSGITFERDGQRLMATPNLKGGKVTVIDMDRWQLVSQIATPGPGFFLRSHENSPYAWVDAMMSPRKDTLGIIDKGTLQLVKTLSVRPGKTNAHVEFTRDGRYVLLSIMENPGELVVLDATTFAEVVSLPMSKPIGKYNVYNKINRSEGTSH</sequence>
<keyword evidence="2 6" id="KW-0349">Heme</keyword>
<proteinExistence type="predicted"/>
<evidence type="ECO:0000256" key="7">
    <source>
        <dbReference type="SAM" id="SignalP"/>
    </source>
</evidence>
<feature type="chain" id="PRO_5047491508" evidence="7">
    <location>
        <begin position="21"/>
        <end position="524"/>
    </location>
</feature>
<keyword evidence="5 6" id="KW-0408">Iron</keyword>
<keyword evidence="4" id="KW-0249">Electron transport</keyword>
<keyword evidence="1" id="KW-0813">Transport</keyword>
<dbReference type="InterPro" id="IPR003143">
    <property type="entry name" value="Cyt_cd1_C_sf"/>
</dbReference>
<gene>
    <name evidence="9" type="ORF">PQU95_01850</name>
</gene>
<dbReference type="InterPro" id="IPR051200">
    <property type="entry name" value="Host-pathogen_enzymatic-act"/>
</dbReference>
<dbReference type="Gene3D" id="1.10.760.10">
    <property type="entry name" value="Cytochrome c-like domain"/>
    <property type="match status" value="1"/>
</dbReference>
<dbReference type="CDD" id="cd20777">
    <property type="entry name" value="8prop_heme-binding_NirN"/>
    <property type="match status" value="1"/>
</dbReference>
<dbReference type="InterPro" id="IPR008168">
    <property type="entry name" value="Cyt_C_IC"/>
</dbReference>
<dbReference type="Pfam" id="PF13442">
    <property type="entry name" value="Cytochrome_CBB3"/>
    <property type="match status" value="1"/>
</dbReference>
<evidence type="ECO:0000313" key="9">
    <source>
        <dbReference type="EMBL" id="MDC7715967.1"/>
    </source>
</evidence>
<feature type="signal peptide" evidence="7">
    <location>
        <begin position="1"/>
        <end position="20"/>
    </location>
</feature>
<dbReference type="RefSeq" id="WP_272750429.1">
    <property type="nucleotide sequence ID" value="NZ_JAQQLF010000002.1"/>
</dbReference>
<evidence type="ECO:0000256" key="3">
    <source>
        <dbReference type="ARBA" id="ARBA00022723"/>
    </source>
</evidence>
<dbReference type="Proteomes" id="UP001219956">
    <property type="component" value="Unassembled WGS sequence"/>
</dbReference>
<dbReference type="PANTHER" id="PTHR47197:SF3">
    <property type="entry name" value="DIHYDRO-HEME D1 DEHYDROGENASE"/>
    <property type="match status" value="1"/>
</dbReference>
<dbReference type="SUPFAM" id="SSF46626">
    <property type="entry name" value="Cytochrome c"/>
    <property type="match status" value="1"/>
</dbReference>
<dbReference type="Gene3D" id="2.140.10.20">
    <property type="entry name" value="C-terminal (heme d1) domain of cytochrome cd1-nitrite reductase"/>
    <property type="match status" value="1"/>
</dbReference>
<feature type="domain" description="Cytochrome c" evidence="8">
    <location>
        <begin position="27"/>
        <end position="105"/>
    </location>
</feature>
<comment type="caution">
    <text evidence="9">The sequence shown here is derived from an EMBL/GenBank/DDBJ whole genome shotgun (WGS) entry which is preliminary data.</text>
</comment>
<dbReference type="EMBL" id="JAQQLF010000002">
    <property type="protein sequence ID" value="MDC7715967.1"/>
    <property type="molecule type" value="Genomic_DNA"/>
</dbReference>
<dbReference type="InterPro" id="IPR011048">
    <property type="entry name" value="Haem_d1_sf"/>
</dbReference>
<dbReference type="InterPro" id="IPR009056">
    <property type="entry name" value="Cyt_c-like_dom"/>
</dbReference>
<evidence type="ECO:0000256" key="6">
    <source>
        <dbReference type="PROSITE-ProRule" id="PRU00433"/>
    </source>
</evidence>
<evidence type="ECO:0000313" key="10">
    <source>
        <dbReference type="Proteomes" id="UP001219956"/>
    </source>
</evidence>
<protein>
    <submittedName>
        <fullName evidence="9">Cytochrome D1 domain-containing protein</fullName>
    </submittedName>
</protein>
<organism evidence="9 10">
    <name type="scientific">Vogesella aquatica</name>
    <dbReference type="NCBI Taxonomy" id="2984206"/>
    <lineage>
        <taxon>Bacteria</taxon>
        <taxon>Pseudomonadati</taxon>
        <taxon>Pseudomonadota</taxon>
        <taxon>Betaproteobacteria</taxon>
        <taxon>Neisseriales</taxon>
        <taxon>Chromobacteriaceae</taxon>
        <taxon>Vogesella</taxon>
    </lineage>
</organism>
<keyword evidence="3 6" id="KW-0479">Metal-binding</keyword>
<reference evidence="9 10" key="1">
    <citation type="submission" date="2023-01" db="EMBL/GenBank/DDBJ databases">
        <title>Novel species of the genus Vogesella isolated from rivers.</title>
        <authorList>
            <person name="Lu H."/>
        </authorList>
    </citation>
    <scope>NUCLEOTIDE SEQUENCE [LARGE SCALE GENOMIC DNA]</scope>
    <source>
        <strain evidence="9 10">DC21W</strain>
    </source>
</reference>
<dbReference type="Pfam" id="PF02239">
    <property type="entry name" value="Cytochrom_D1"/>
    <property type="match status" value="2"/>
</dbReference>
<dbReference type="InterPro" id="IPR036909">
    <property type="entry name" value="Cyt_c-like_dom_sf"/>
</dbReference>
<evidence type="ECO:0000259" key="8">
    <source>
        <dbReference type="PROSITE" id="PS51007"/>
    </source>
</evidence>
<keyword evidence="10" id="KW-1185">Reference proteome</keyword>
<dbReference type="PRINTS" id="PR00605">
    <property type="entry name" value="CYTCHROMECIC"/>
</dbReference>